<feature type="coiled-coil region" evidence="10">
    <location>
        <begin position="633"/>
        <end position="660"/>
    </location>
</feature>
<dbReference type="InterPro" id="IPR003660">
    <property type="entry name" value="HAMP_dom"/>
</dbReference>
<dbReference type="Pfam" id="PF02743">
    <property type="entry name" value="dCache_1"/>
    <property type="match status" value="1"/>
</dbReference>
<dbReference type="InterPro" id="IPR033479">
    <property type="entry name" value="dCache_1"/>
</dbReference>
<dbReference type="PROSITE" id="PS50885">
    <property type="entry name" value="HAMP"/>
    <property type="match status" value="1"/>
</dbReference>
<evidence type="ECO:0000259" key="13">
    <source>
        <dbReference type="PROSITE" id="PS50885"/>
    </source>
</evidence>
<feature type="domain" description="Methyl-accepting transducer" evidence="12">
    <location>
        <begin position="380"/>
        <end position="637"/>
    </location>
</feature>
<evidence type="ECO:0000256" key="5">
    <source>
        <dbReference type="ARBA" id="ARBA00022989"/>
    </source>
</evidence>
<dbReference type="SUPFAM" id="SSF103190">
    <property type="entry name" value="Sensory domain-like"/>
    <property type="match status" value="1"/>
</dbReference>
<dbReference type="Gene3D" id="1.10.8.500">
    <property type="entry name" value="HAMP domain in histidine kinase"/>
    <property type="match status" value="1"/>
</dbReference>
<comment type="subcellular location">
    <subcellularLocation>
        <location evidence="1">Cell membrane</location>
        <topology evidence="1">Multi-pass membrane protein</topology>
    </subcellularLocation>
</comment>
<evidence type="ECO:0000256" key="8">
    <source>
        <dbReference type="ARBA" id="ARBA00029447"/>
    </source>
</evidence>
<dbReference type="RefSeq" id="WP_277732960.1">
    <property type="nucleotide sequence ID" value="NZ_CP120733.1"/>
</dbReference>
<evidence type="ECO:0000256" key="1">
    <source>
        <dbReference type="ARBA" id="ARBA00004651"/>
    </source>
</evidence>
<protein>
    <submittedName>
        <fullName evidence="14">Methyl-accepting chemotaxis protein</fullName>
    </submittedName>
</protein>
<feature type="transmembrane region" description="Helical" evidence="11">
    <location>
        <begin position="285"/>
        <end position="307"/>
    </location>
</feature>
<keyword evidence="2" id="KW-1003">Cell membrane</keyword>
<evidence type="ECO:0000313" key="15">
    <source>
        <dbReference type="Proteomes" id="UP001222800"/>
    </source>
</evidence>
<dbReference type="InterPro" id="IPR004089">
    <property type="entry name" value="MCPsignal_dom"/>
</dbReference>
<dbReference type="SMART" id="SM00283">
    <property type="entry name" value="MA"/>
    <property type="match status" value="1"/>
</dbReference>
<sequence length="666" mass="73750">MKTSIRMKLIALILSLIIIPLTLVGTISYQRAYDGMDKQFRNSMEELNIQIKSSIQTYFRGYEQSIGMISDNMNLKHSFNNPQAQVFLVDVFKNYIENNEDASRIYIGTTDGKMIIYPQTDLGSDFDPRTREWYQMAEQKQAVVWTKPYIGKADGKLQITCAAPVYEDAEKSKFIGVVGVTIPLDELSKKISSIKVGQEGYSCIIDFNKQYVTHKESKYIGQKITVSEISNAIDKTENGIVDYKWKEKDGSTSTKFCVYTKIPEMNWTVLSAVEINEIKKETNPIFFNTILTTIISLIIACVVGIGFTNRITKPIQTIVKDIDKVKDGDFTVKTNVKSNDEIGLLADNFNVMVENVKALLLEAKQVSEEVTYSATNLAATSEETSASAEEIARTVEEIANGANNQAHDAEKGVKIACDLDVKFNDLSNNSQNMFKNANEIMDINTLGISAIEELKQKTNLNNSSIDKIESAVNQLSEKSSYIEGILGTIKSISEQTNLLALNASIEAARAGEAGKGFAVVADEIRKLAEGSGNASNEIKGIVDAIQEENKNTVDIMREVKAVSLDQTKSVEDVNNAFEKISSSIANISTNIDEVNEYIHNITNDKDLIVHSIENISAVSQETAAASEEVTASVQQQSMAVEEVARNAEKLNELSLKLNHQIDKFKI</sequence>
<evidence type="ECO:0000256" key="4">
    <source>
        <dbReference type="ARBA" id="ARBA00022692"/>
    </source>
</evidence>
<reference evidence="14 15" key="1">
    <citation type="submission" date="2023-03" db="EMBL/GenBank/DDBJ databases">
        <title>Complete genome sequence of Tepidibacter sp. SWIR-1, isolated from a deep-sea hydrothermal vent.</title>
        <authorList>
            <person name="Li X."/>
        </authorList>
    </citation>
    <scope>NUCLEOTIDE SEQUENCE [LARGE SCALE GENOMIC DNA]</scope>
    <source>
        <strain evidence="14 15">SWIR-1</strain>
    </source>
</reference>
<dbReference type="PANTHER" id="PTHR32089">
    <property type="entry name" value="METHYL-ACCEPTING CHEMOTAXIS PROTEIN MCPB"/>
    <property type="match status" value="1"/>
</dbReference>
<dbReference type="PROSITE" id="PS50111">
    <property type="entry name" value="CHEMOTAXIS_TRANSDUC_2"/>
    <property type="match status" value="1"/>
</dbReference>
<name>A0ABY8EDZ4_9FIRM</name>
<evidence type="ECO:0000256" key="9">
    <source>
        <dbReference type="PROSITE-ProRule" id="PRU00284"/>
    </source>
</evidence>
<proteinExistence type="inferred from homology"/>
<keyword evidence="10" id="KW-0175">Coiled coil</keyword>
<accession>A0ABY8EDZ4</accession>
<dbReference type="Gene3D" id="3.30.450.20">
    <property type="entry name" value="PAS domain"/>
    <property type="match status" value="2"/>
</dbReference>
<feature type="domain" description="HAMP" evidence="13">
    <location>
        <begin position="309"/>
        <end position="361"/>
    </location>
</feature>
<dbReference type="CDD" id="cd11386">
    <property type="entry name" value="MCP_signal"/>
    <property type="match status" value="1"/>
</dbReference>
<dbReference type="Proteomes" id="UP001222800">
    <property type="component" value="Chromosome"/>
</dbReference>
<evidence type="ECO:0000256" key="7">
    <source>
        <dbReference type="ARBA" id="ARBA00023224"/>
    </source>
</evidence>
<evidence type="ECO:0000256" key="3">
    <source>
        <dbReference type="ARBA" id="ARBA00022500"/>
    </source>
</evidence>
<keyword evidence="4 11" id="KW-0812">Transmembrane</keyword>
<evidence type="ECO:0000256" key="10">
    <source>
        <dbReference type="SAM" id="Coils"/>
    </source>
</evidence>
<keyword evidence="15" id="KW-1185">Reference proteome</keyword>
<dbReference type="CDD" id="cd18773">
    <property type="entry name" value="PDC1_HK_sensor"/>
    <property type="match status" value="1"/>
</dbReference>
<dbReference type="PANTHER" id="PTHR32089:SF112">
    <property type="entry name" value="LYSOZYME-LIKE PROTEIN-RELATED"/>
    <property type="match status" value="1"/>
</dbReference>
<dbReference type="Pfam" id="PF00672">
    <property type="entry name" value="HAMP"/>
    <property type="match status" value="1"/>
</dbReference>
<dbReference type="CDD" id="cd12912">
    <property type="entry name" value="PDC2_MCP_like"/>
    <property type="match status" value="1"/>
</dbReference>
<dbReference type="Gene3D" id="1.10.287.950">
    <property type="entry name" value="Methyl-accepting chemotaxis protein"/>
    <property type="match status" value="1"/>
</dbReference>
<comment type="similarity">
    <text evidence="8">Belongs to the methyl-accepting chemotaxis (MCP) protein family.</text>
</comment>
<keyword evidence="6 11" id="KW-0472">Membrane</keyword>
<dbReference type="SMART" id="SM00304">
    <property type="entry name" value="HAMP"/>
    <property type="match status" value="1"/>
</dbReference>
<dbReference type="InterPro" id="IPR029151">
    <property type="entry name" value="Sensor-like_sf"/>
</dbReference>
<dbReference type="CDD" id="cd06225">
    <property type="entry name" value="HAMP"/>
    <property type="match status" value="1"/>
</dbReference>
<evidence type="ECO:0000256" key="2">
    <source>
        <dbReference type="ARBA" id="ARBA00022475"/>
    </source>
</evidence>
<keyword evidence="7 9" id="KW-0807">Transducer</keyword>
<dbReference type="Pfam" id="PF00015">
    <property type="entry name" value="MCPsignal"/>
    <property type="match status" value="1"/>
</dbReference>
<evidence type="ECO:0000259" key="12">
    <source>
        <dbReference type="PROSITE" id="PS50111"/>
    </source>
</evidence>
<evidence type="ECO:0000256" key="11">
    <source>
        <dbReference type="SAM" id="Phobius"/>
    </source>
</evidence>
<dbReference type="SUPFAM" id="SSF58104">
    <property type="entry name" value="Methyl-accepting chemotaxis protein (MCP) signaling domain"/>
    <property type="match status" value="1"/>
</dbReference>
<evidence type="ECO:0000256" key="6">
    <source>
        <dbReference type="ARBA" id="ARBA00023136"/>
    </source>
</evidence>
<organism evidence="14 15">
    <name type="scientific">Tepidibacter hydrothermalis</name>
    <dbReference type="NCBI Taxonomy" id="3036126"/>
    <lineage>
        <taxon>Bacteria</taxon>
        <taxon>Bacillati</taxon>
        <taxon>Bacillota</taxon>
        <taxon>Clostridia</taxon>
        <taxon>Peptostreptococcales</taxon>
        <taxon>Peptostreptococcaceae</taxon>
        <taxon>Tepidibacter</taxon>
    </lineage>
</organism>
<keyword evidence="5 11" id="KW-1133">Transmembrane helix</keyword>
<gene>
    <name evidence="14" type="ORF">P4S50_02670</name>
</gene>
<evidence type="ECO:0000313" key="14">
    <source>
        <dbReference type="EMBL" id="WFD10996.1"/>
    </source>
</evidence>
<dbReference type="EMBL" id="CP120733">
    <property type="protein sequence ID" value="WFD10996.1"/>
    <property type="molecule type" value="Genomic_DNA"/>
</dbReference>
<keyword evidence="3" id="KW-0145">Chemotaxis</keyword>